<name>A0A239PQI1_9RHOB</name>
<evidence type="ECO:0000256" key="1">
    <source>
        <dbReference type="ARBA" id="ARBA00005513"/>
    </source>
</evidence>
<dbReference type="PANTHER" id="PTHR33445:SF2">
    <property type="entry name" value="ATP SYNTHASE SUBUNIT B', CHLOROPLASTIC"/>
    <property type="match status" value="1"/>
</dbReference>
<evidence type="ECO:0000256" key="5">
    <source>
        <dbReference type="ARBA" id="ARBA00022781"/>
    </source>
</evidence>
<keyword evidence="5 13" id="KW-0375">Hydrogen ion transport</keyword>
<keyword evidence="6 13" id="KW-1133">Transmembrane helix</keyword>
<evidence type="ECO:0000256" key="13">
    <source>
        <dbReference type="HAMAP-Rule" id="MF_01398"/>
    </source>
</evidence>
<dbReference type="GO" id="GO:0046961">
    <property type="term" value="F:proton-transporting ATPase activity, rotational mechanism"/>
    <property type="evidence" value="ECO:0007669"/>
    <property type="project" value="TreeGrafter"/>
</dbReference>
<dbReference type="EMBL" id="FZQB01000003">
    <property type="protein sequence ID" value="SNT72549.1"/>
    <property type="molecule type" value="Genomic_DNA"/>
</dbReference>
<evidence type="ECO:0000256" key="3">
    <source>
        <dbReference type="ARBA" id="ARBA00022547"/>
    </source>
</evidence>
<evidence type="ECO:0000313" key="16">
    <source>
        <dbReference type="EMBL" id="SNT72549.1"/>
    </source>
</evidence>
<dbReference type="CDD" id="cd06503">
    <property type="entry name" value="ATP-synt_Fo_b"/>
    <property type="match status" value="1"/>
</dbReference>
<dbReference type="PANTHER" id="PTHR33445">
    <property type="entry name" value="ATP SYNTHASE SUBUNIT B', CHLOROPLASTIC"/>
    <property type="match status" value="1"/>
</dbReference>
<keyword evidence="7 13" id="KW-0406">Ion transport</keyword>
<comment type="subunit">
    <text evidence="13">F-type ATPases have 2 components, F(1) - the catalytic core - and F(0) - the membrane proton channel. F(1) has five subunits: alpha(3), beta(3), gamma(1), delta(1), epsilon(1). F(0) has three main subunits: a(1), b(2) and c(10-14). The alpha and beta chains form an alternating ring which encloses part of the gamma chain. F(1) is attached to F(0) by a central stalk formed by the gamma and epsilon chains, while a peripheral stalk is formed by the delta and b chains.</text>
</comment>
<dbReference type="GO" id="GO:0012505">
    <property type="term" value="C:endomembrane system"/>
    <property type="evidence" value="ECO:0007669"/>
    <property type="project" value="UniProtKB-SubCell"/>
</dbReference>
<dbReference type="GO" id="GO:0046933">
    <property type="term" value="F:proton-transporting ATP synthase activity, rotational mechanism"/>
    <property type="evidence" value="ECO:0007669"/>
    <property type="project" value="UniProtKB-UniRule"/>
</dbReference>
<dbReference type="HAMAP" id="MF_01398">
    <property type="entry name" value="ATP_synth_b_bprime"/>
    <property type="match status" value="1"/>
</dbReference>
<protein>
    <recommendedName>
        <fullName evidence="13">ATP synthase subunit b</fullName>
    </recommendedName>
    <alternativeName>
        <fullName evidence="13">ATP synthase F(0) sector subunit b</fullName>
    </alternativeName>
    <alternativeName>
        <fullName evidence="13">ATPase subunit I</fullName>
    </alternativeName>
    <alternativeName>
        <fullName evidence="13">F-type ATPase subunit b</fullName>
        <shortName evidence="13">F-ATPase subunit b</shortName>
    </alternativeName>
</protein>
<evidence type="ECO:0000256" key="10">
    <source>
        <dbReference type="ARBA" id="ARBA00025198"/>
    </source>
</evidence>
<evidence type="ECO:0000256" key="12">
    <source>
        <dbReference type="ARBA" id="ARBA00037847"/>
    </source>
</evidence>
<comment type="similarity">
    <text evidence="1 13 14">Belongs to the ATPase B chain family.</text>
</comment>
<keyword evidence="4 13" id="KW-0812">Transmembrane</keyword>
<dbReference type="OrthoDB" id="466272at2"/>
<keyword evidence="13" id="KW-1003">Cell membrane</keyword>
<proteinExistence type="inferred from homology"/>
<gene>
    <name evidence="13" type="primary">atpF</name>
    <name evidence="16" type="ORF">SAMN05444959_10347</name>
</gene>
<comment type="function">
    <text evidence="10 13">F(1)F(0) ATP synthase produces ATP from ADP in the presence of a proton or sodium gradient. F-type ATPases consist of two structural domains, F(1) containing the extramembraneous catalytic core and F(0) containing the membrane proton channel, linked together by a central stalk and a peripheral stalk. During catalysis, ATP synthesis in the catalytic domain of F(1) is coupled via a rotary mechanism of the central stalk subunits to proton translocation.</text>
</comment>
<comment type="function">
    <text evidence="11">Component of the F(0) channel, it forms part of the peripheral stalk, linking F(1) to F(0). The b'-subunit is a diverged and duplicated form of b found in plants and photosynthetic bacteria.</text>
</comment>
<evidence type="ECO:0000256" key="9">
    <source>
        <dbReference type="ARBA" id="ARBA00023310"/>
    </source>
</evidence>
<dbReference type="RefSeq" id="WP_089343357.1">
    <property type="nucleotide sequence ID" value="NZ_CP067129.1"/>
</dbReference>
<evidence type="ECO:0000256" key="11">
    <source>
        <dbReference type="ARBA" id="ARBA00025614"/>
    </source>
</evidence>
<evidence type="ECO:0000256" key="8">
    <source>
        <dbReference type="ARBA" id="ARBA00023136"/>
    </source>
</evidence>
<evidence type="ECO:0000256" key="7">
    <source>
        <dbReference type="ARBA" id="ARBA00023065"/>
    </source>
</evidence>
<dbReference type="Pfam" id="PF00430">
    <property type="entry name" value="ATP-synt_B"/>
    <property type="match status" value="1"/>
</dbReference>
<dbReference type="InterPro" id="IPR002146">
    <property type="entry name" value="ATP_synth_b/b'su_bac/chlpt"/>
</dbReference>
<evidence type="ECO:0000256" key="15">
    <source>
        <dbReference type="SAM" id="Coils"/>
    </source>
</evidence>
<dbReference type="AlphaFoldDB" id="A0A239PQI1"/>
<evidence type="ECO:0000256" key="6">
    <source>
        <dbReference type="ARBA" id="ARBA00022989"/>
    </source>
</evidence>
<feature type="transmembrane region" description="Helical" evidence="13">
    <location>
        <begin position="6"/>
        <end position="27"/>
    </location>
</feature>
<sequence length="244" mass="26668">MDIDVWGLALQAVNVLILIWLLSRVFWRPVAAAIAKRQQAATAIIEAAHAVQARADAALAEVTQAREGIAAERVALLDAARQEAEAATQSALTEARARAEEILTRARASIERETEAARQANAEQARELALQIASRLLQQLQGREIQAAFVARLKDAIAALPEKDRATLAKDPKGVRVVTASDPEDLRPAIEKTLRKALGDQVRLHFVTDPGLVAGIELHGDHFALRNSWQDDLQQVRKVLQDAE</sequence>
<keyword evidence="15" id="KW-0175">Coiled coil</keyword>
<dbReference type="Proteomes" id="UP000198307">
    <property type="component" value="Unassembled WGS sequence"/>
</dbReference>
<keyword evidence="3 13" id="KW-0138">CF(0)</keyword>
<evidence type="ECO:0000256" key="14">
    <source>
        <dbReference type="RuleBase" id="RU003848"/>
    </source>
</evidence>
<evidence type="ECO:0000313" key="17">
    <source>
        <dbReference type="Proteomes" id="UP000198307"/>
    </source>
</evidence>
<comment type="subcellular location">
    <subcellularLocation>
        <location evidence="13">Cell membrane</location>
        <topology evidence="13">Single-pass membrane protein</topology>
    </subcellularLocation>
    <subcellularLocation>
        <location evidence="12">Endomembrane system</location>
        <topology evidence="12">Single-pass membrane protein</topology>
    </subcellularLocation>
</comment>
<dbReference type="InterPro" id="IPR050059">
    <property type="entry name" value="ATP_synthase_B_chain"/>
</dbReference>
<dbReference type="GO" id="GO:0005886">
    <property type="term" value="C:plasma membrane"/>
    <property type="evidence" value="ECO:0007669"/>
    <property type="project" value="UniProtKB-SubCell"/>
</dbReference>
<dbReference type="GO" id="GO:0045259">
    <property type="term" value="C:proton-transporting ATP synthase complex"/>
    <property type="evidence" value="ECO:0007669"/>
    <property type="project" value="UniProtKB-KW"/>
</dbReference>
<keyword evidence="17" id="KW-1185">Reference proteome</keyword>
<keyword evidence="2 13" id="KW-0813">Transport</keyword>
<organism evidence="16 17">
    <name type="scientific">Paracoccus seriniphilus</name>
    <dbReference type="NCBI Taxonomy" id="184748"/>
    <lineage>
        <taxon>Bacteria</taxon>
        <taxon>Pseudomonadati</taxon>
        <taxon>Pseudomonadota</taxon>
        <taxon>Alphaproteobacteria</taxon>
        <taxon>Rhodobacterales</taxon>
        <taxon>Paracoccaceae</taxon>
        <taxon>Paracoccus</taxon>
    </lineage>
</organism>
<reference evidence="16 17" key="1">
    <citation type="submission" date="2017-07" db="EMBL/GenBank/DDBJ databases">
        <authorList>
            <person name="Sun Z.S."/>
            <person name="Albrecht U."/>
            <person name="Echele G."/>
            <person name="Lee C.C."/>
        </authorList>
    </citation>
    <scope>NUCLEOTIDE SEQUENCE [LARGE SCALE GENOMIC DNA]</scope>
    <source>
        <strain evidence="16 17">DSM 14827</strain>
    </source>
</reference>
<keyword evidence="9 13" id="KW-0066">ATP synthesis</keyword>
<accession>A0A239PQI1</accession>
<evidence type="ECO:0000256" key="4">
    <source>
        <dbReference type="ARBA" id="ARBA00022692"/>
    </source>
</evidence>
<evidence type="ECO:0000256" key="2">
    <source>
        <dbReference type="ARBA" id="ARBA00022448"/>
    </source>
</evidence>
<keyword evidence="8 13" id="KW-0472">Membrane</keyword>
<feature type="coiled-coil region" evidence="15">
    <location>
        <begin position="96"/>
        <end position="127"/>
    </location>
</feature>